<protein>
    <submittedName>
        <fullName evidence="3">Uncharacterized protein</fullName>
    </submittedName>
</protein>
<feature type="transmembrane region" description="Helical" evidence="2">
    <location>
        <begin position="16"/>
        <end position="37"/>
    </location>
</feature>
<dbReference type="AlphaFoldDB" id="A0A4U8UK84"/>
<evidence type="ECO:0000313" key="4">
    <source>
        <dbReference type="Proteomes" id="UP000298663"/>
    </source>
</evidence>
<feature type="compositionally biased region" description="Basic and acidic residues" evidence="1">
    <location>
        <begin position="331"/>
        <end position="350"/>
    </location>
</feature>
<organism evidence="3 4">
    <name type="scientific">Steinernema carpocapsae</name>
    <name type="common">Entomopathogenic nematode</name>
    <dbReference type="NCBI Taxonomy" id="34508"/>
    <lineage>
        <taxon>Eukaryota</taxon>
        <taxon>Metazoa</taxon>
        <taxon>Ecdysozoa</taxon>
        <taxon>Nematoda</taxon>
        <taxon>Chromadorea</taxon>
        <taxon>Rhabditida</taxon>
        <taxon>Tylenchina</taxon>
        <taxon>Panagrolaimomorpha</taxon>
        <taxon>Strongyloidoidea</taxon>
        <taxon>Steinernematidae</taxon>
        <taxon>Steinernema</taxon>
    </lineage>
</organism>
<evidence type="ECO:0000256" key="1">
    <source>
        <dbReference type="SAM" id="MobiDB-lite"/>
    </source>
</evidence>
<feature type="region of interest" description="Disordered" evidence="1">
    <location>
        <begin position="304"/>
        <end position="350"/>
    </location>
</feature>
<proteinExistence type="predicted"/>
<keyword evidence="2" id="KW-0812">Transmembrane</keyword>
<gene>
    <name evidence="3" type="ORF">L596_000325</name>
</gene>
<keyword evidence="2" id="KW-1133">Transmembrane helix</keyword>
<keyword evidence="4" id="KW-1185">Reference proteome</keyword>
<dbReference type="EMBL" id="AZBU02000001">
    <property type="protein sequence ID" value="TMS32495.1"/>
    <property type="molecule type" value="Genomic_DNA"/>
</dbReference>
<comment type="caution">
    <text evidence="3">The sequence shown here is derived from an EMBL/GenBank/DDBJ whole genome shotgun (WGS) entry which is preliminary data.</text>
</comment>
<feature type="region of interest" description="Disordered" evidence="1">
    <location>
        <begin position="56"/>
        <end position="78"/>
    </location>
</feature>
<sequence length="350" mass="38498">MDNFHKFCEGFPCKEVLLTGVVVAIGAMESAFAYFVWRNFTPPPATVPQPIQLVDVENGHNPPLNSSDSHLQPDKLASSEVQEVNKSSLFVPVKSELSKPVPVKPFLDFDKPGMGEAPDETGPSGIQMDELPNVIAWLTKPDHPYDSSGYSSCTSMMGEDKLTGSKAVPDPAPKRPRKPVNIDRSEVAKLWHVDLEQPFAVFKMRASMEKRKRVEDALKELEKSDRRLPKWHPLIHGCARLKQNFGGFSPDAVDSSPDVGRRPLYSNCGLPATIVEVQDETLDVEAIEADAATPTPWIDDIGEYPPAEPANCETPVPTYESLFPESCEGSHVPDDPKVQDGPDQKGSRNS</sequence>
<keyword evidence="2" id="KW-0472">Membrane</keyword>
<name>A0A4U8UK84_STECR</name>
<dbReference type="Proteomes" id="UP000298663">
    <property type="component" value="Chromosome X"/>
</dbReference>
<dbReference type="EMBL" id="CM016762">
    <property type="protein sequence ID" value="TMS32495.1"/>
    <property type="molecule type" value="Genomic_DNA"/>
</dbReference>
<evidence type="ECO:0000313" key="3">
    <source>
        <dbReference type="EMBL" id="TMS32495.1"/>
    </source>
</evidence>
<evidence type="ECO:0000256" key="2">
    <source>
        <dbReference type="SAM" id="Phobius"/>
    </source>
</evidence>
<reference evidence="3 4" key="1">
    <citation type="journal article" date="2015" name="Genome Biol.">
        <title>Comparative genomics of Steinernema reveals deeply conserved gene regulatory networks.</title>
        <authorList>
            <person name="Dillman A.R."/>
            <person name="Macchietto M."/>
            <person name="Porter C.F."/>
            <person name="Rogers A."/>
            <person name="Williams B."/>
            <person name="Antoshechkin I."/>
            <person name="Lee M.M."/>
            <person name="Goodwin Z."/>
            <person name="Lu X."/>
            <person name="Lewis E.E."/>
            <person name="Goodrich-Blair H."/>
            <person name="Stock S.P."/>
            <person name="Adams B.J."/>
            <person name="Sternberg P.W."/>
            <person name="Mortazavi A."/>
        </authorList>
    </citation>
    <scope>NUCLEOTIDE SEQUENCE [LARGE SCALE GENOMIC DNA]</scope>
    <source>
        <strain evidence="3 4">ALL</strain>
    </source>
</reference>
<reference evidence="3 4" key="2">
    <citation type="journal article" date="2019" name="G3 (Bethesda)">
        <title>Hybrid Assembly of the Genome of the Entomopathogenic Nematode Steinernema carpocapsae Identifies the X-Chromosome.</title>
        <authorList>
            <person name="Serra L."/>
            <person name="Macchietto M."/>
            <person name="Macias-Munoz A."/>
            <person name="McGill C.J."/>
            <person name="Rodriguez I.M."/>
            <person name="Rodriguez B."/>
            <person name="Murad R."/>
            <person name="Mortazavi A."/>
        </authorList>
    </citation>
    <scope>NUCLEOTIDE SEQUENCE [LARGE SCALE GENOMIC DNA]</scope>
    <source>
        <strain evidence="3 4">ALL</strain>
    </source>
</reference>
<feature type="region of interest" description="Disordered" evidence="1">
    <location>
        <begin position="157"/>
        <end position="179"/>
    </location>
</feature>
<accession>A0A4U8UK84</accession>